<organism evidence="1 2">
    <name type="scientific">Sphingobacterium haloxyli</name>
    <dbReference type="NCBI Taxonomy" id="2100533"/>
    <lineage>
        <taxon>Bacteria</taxon>
        <taxon>Pseudomonadati</taxon>
        <taxon>Bacteroidota</taxon>
        <taxon>Sphingobacteriia</taxon>
        <taxon>Sphingobacteriales</taxon>
        <taxon>Sphingobacteriaceae</taxon>
        <taxon>Sphingobacterium</taxon>
    </lineage>
</organism>
<evidence type="ECO:0000313" key="2">
    <source>
        <dbReference type="Proteomes" id="UP000239711"/>
    </source>
</evidence>
<sequence length="254" mass="28354">MARQEGLIKLKGKIGDLSFYKDKRNGYQARMKAGPTKDQINNDPRFQRTKENGQEFGRAAQASKLVRQELYELLQQAGDTQLGNRMTSRMHRVLKADQVNGRGDRQVLVENLSMLEGLDFNIHAQLRDVFLMKARPTYSRDTGTGTLELPEFNAKSRIKTPSGGTHAQLQLVALEFNGANREADAVSLARSSYIEIGKNGDTEEETLTVELQPRPESGVIILMGIAYFQFVNGGYYPLANGQYNALTIVDVDIP</sequence>
<dbReference type="OrthoDB" id="645138at2"/>
<proteinExistence type="predicted"/>
<protein>
    <submittedName>
        <fullName evidence="1">Uncharacterized protein</fullName>
    </submittedName>
</protein>
<dbReference type="Proteomes" id="UP000239711">
    <property type="component" value="Unassembled WGS sequence"/>
</dbReference>
<dbReference type="AlphaFoldDB" id="A0A2S9IWS6"/>
<dbReference type="RefSeq" id="WP_105718592.1">
    <property type="nucleotide sequence ID" value="NZ_PVBQ01000024.1"/>
</dbReference>
<comment type="caution">
    <text evidence="1">The sequence shown here is derived from an EMBL/GenBank/DDBJ whole genome shotgun (WGS) entry which is preliminary data.</text>
</comment>
<name>A0A2S9IWS6_9SPHI</name>
<evidence type="ECO:0000313" key="1">
    <source>
        <dbReference type="EMBL" id="PRD44983.1"/>
    </source>
</evidence>
<dbReference type="EMBL" id="PVBQ01000024">
    <property type="protein sequence ID" value="PRD44983.1"/>
    <property type="molecule type" value="Genomic_DNA"/>
</dbReference>
<gene>
    <name evidence="1" type="ORF">C5745_18960</name>
</gene>
<accession>A0A2S9IWS6</accession>
<reference evidence="1 2" key="1">
    <citation type="submission" date="2018-02" db="EMBL/GenBank/DDBJ databases">
        <title>The draft genome of Sphingobacterium sp. 5JN-11.</title>
        <authorList>
            <person name="Liu L."/>
            <person name="Li L."/>
            <person name="Liang L."/>
            <person name="Zhang X."/>
            <person name="Wang T."/>
        </authorList>
    </citation>
    <scope>NUCLEOTIDE SEQUENCE [LARGE SCALE GENOMIC DNA]</scope>
    <source>
        <strain evidence="1 2">5JN-11</strain>
    </source>
</reference>
<keyword evidence="2" id="KW-1185">Reference proteome</keyword>